<proteinExistence type="predicted"/>
<feature type="transmembrane region" description="Helical" evidence="1">
    <location>
        <begin position="6"/>
        <end position="28"/>
    </location>
</feature>
<comment type="caution">
    <text evidence="2">The sequence shown here is derived from an EMBL/GenBank/DDBJ whole genome shotgun (WGS) entry which is preliminary data.</text>
</comment>
<sequence length="111" mass="12484">MSSLHPMYTVIPLSLTMLIQTTAVLVFVKLKVVNKVTKHPFTIFLLVICLHFHILSPDVHHNDGKSQLLNFPVPVIDRGYQLDAAIMPVPTTATVAPKQKCYQESENRAYV</sequence>
<keyword evidence="3" id="KW-1185">Reference proteome</keyword>
<keyword evidence="1" id="KW-1133">Transmembrane helix</keyword>
<evidence type="ECO:0000313" key="3">
    <source>
        <dbReference type="Proteomes" id="UP000252519"/>
    </source>
</evidence>
<evidence type="ECO:0000256" key="1">
    <source>
        <dbReference type="SAM" id="Phobius"/>
    </source>
</evidence>
<organism evidence="2 3">
    <name type="scientific">Ancylostoma caninum</name>
    <name type="common">Dog hookworm</name>
    <dbReference type="NCBI Taxonomy" id="29170"/>
    <lineage>
        <taxon>Eukaryota</taxon>
        <taxon>Metazoa</taxon>
        <taxon>Ecdysozoa</taxon>
        <taxon>Nematoda</taxon>
        <taxon>Chromadorea</taxon>
        <taxon>Rhabditida</taxon>
        <taxon>Rhabditina</taxon>
        <taxon>Rhabditomorpha</taxon>
        <taxon>Strongyloidea</taxon>
        <taxon>Ancylostomatidae</taxon>
        <taxon>Ancylostomatinae</taxon>
        <taxon>Ancylostoma</taxon>
    </lineage>
</organism>
<dbReference type="EMBL" id="JOJR01002168">
    <property type="protein sequence ID" value="RCN29034.1"/>
    <property type="molecule type" value="Genomic_DNA"/>
</dbReference>
<keyword evidence="1" id="KW-0812">Transmembrane</keyword>
<name>A0A368FA59_ANCCA</name>
<gene>
    <name evidence="2" type="ORF">ANCCAN_25212</name>
</gene>
<dbReference type="Proteomes" id="UP000252519">
    <property type="component" value="Unassembled WGS sequence"/>
</dbReference>
<dbReference type="AlphaFoldDB" id="A0A368FA59"/>
<protein>
    <submittedName>
        <fullName evidence="2">Uncharacterized protein</fullName>
    </submittedName>
</protein>
<evidence type="ECO:0000313" key="2">
    <source>
        <dbReference type="EMBL" id="RCN29034.1"/>
    </source>
</evidence>
<reference evidence="2 3" key="1">
    <citation type="submission" date="2014-10" db="EMBL/GenBank/DDBJ databases">
        <title>Draft genome of the hookworm Ancylostoma caninum.</title>
        <authorList>
            <person name="Mitreva M."/>
        </authorList>
    </citation>
    <scope>NUCLEOTIDE SEQUENCE [LARGE SCALE GENOMIC DNA]</scope>
    <source>
        <strain evidence="2 3">Baltimore</strain>
    </source>
</reference>
<keyword evidence="1" id="KW-0472">Membrane</keyword>
<accession>A0A368FA59</accession>
<dbReference type="OrthoDB" id="5794855at2759"/>